<dbReference type="EMBL" id="LT607754">
    <property type="protein sequence ID" value="SCG72504.1"/>
    <property type="molecule type" value="Genomic_DNA"/>
</dbReference>
<dbReference type="AlphaFoldDB" id="A0A1C5JPJ3"/>
<gene>
    <name evidence="2" type="ORF">GA0070613_5095</name>
</gene>
<keyword evidence="3" id="KW-1185">Reference proteome</keyword>
<organism evidence="2 3">
    <name type="scientific">Micromonospora inositola</name>
    <dbReference type="NCBI Taxonomy" id="47865"/>
    <lineage>
        <taxon>Bacteria</taxon>
        <taxon>Bacillati</taxon>
        <taxon>Actinomycetota</taxon>
        <taxon>Actinomycetes</taxon>
        <taxon>Micromonosporales</taxon>
        <taxon>Micromonosporaceae</taxon>
        <taxon>Micromonospora</taxon>
    </lineage>
</organism>
<accession>A0A1C5JPJ3</accession>
<sequence>MSGGNGIGPQVTQPPLAACEETDEPGWLRRAAEPEEAPSMSGNRDPRFFAVLLGLLGLSAAAALAAPDSARACAPAPPLAGAALSQAVLVGAATPAPTAPAADCGTPRLTPSPTRSVGVGRWLPLIAAEPGQPMVATTSSKLTGSKVTMTGLRFEGIVDLPTAEGTLKVLKFSTDQAVTDDFLLRAPGPAGRTLRYAARRLTVEGDVAFYVTRFVGRLLGIEITLAPNLPLPESIPITSSSSITFADPAIDLAFVTSDVLTARPKLTLD</sequence>
<feature type="region of interest" description="Disordered" evidence="1">
    <location>
        <begin position="1"/>
        <end position="44"/>
    </location>
</feature>
<evidence type="ECO:0000313" key="3">
    <source>
        <dbReference type="Proteomes" id="UP000198221"/>
    </source>
</evidence>
<evidence type="ECO:0000313" key="2">
    <source>
        <dbReference type="EMBL" id="SCG72504.1"/>
    </source>
</evidence>
<feature type="region of interest" description="Disordered" evidence="1">
    <location>
        <begin position="96"/>
        <end position="115"/>
    </location>
</feature>
<evidence type="ECO:0000256" key="1">
    <source>
        <dbReference type="SAM" id="MobiDB-lite"/>
    </source>
</evidence>
<name>A0A1C5JPJ3_9ACTN</name>
<protein>
    <submittedName>
        <fullName evidence="2">Uncharacterized protein</fullName>
    </submittedName>
</protein>
<reference evidence="3" key="1">
    <citation type="submission" date="2016-06" db="EMBL/GenBank/DDBJ databases">
        <authorList>
            <person name="Varghese N."/>
            <person name="Submissions Spin"/>
        </authorList>
    </citation>
    <scope>NUCLEOTIDE SEQUENCE [LARGE SCALE GENOMIC DNA]</scope>
    <source>
        <strain evidence="3">DSM 43819</strain>
    </source>
</reference>
<proteinExistence type="predicted"/>
<dbReference type="Proteomes" id="UP000198221">
    <property type="component" value="Chromosome I"/>
</dbReference>